<dbReference type="PANTHER" id="PTHR43329">
    <property type="entry name" value="EPOXIDE HYDROLASE"/>
    <property type="match status" value="1"/>
</dbReference>
<evidence type="ECO:0000259" key="3">
    <source>
        <dbReference type="Pfam" id="PF12697"/>
    </source>
</evidence>
<feature type="domain" description="AB hydrolase-1" evidence="3">
    <location>
        <begin position="46"/>
        <end position="324"/>
    </location>
</feature>
<dbReference type="EMBL" id="JAJTJA010000002">
    <property type="protein sequence ID" value="KAH8703991.1"/>
    <property type="molecule type" value="Genomic_DNA"/>
</dbReference>
<keyword evidence="5" id="KW-1185">Reference proteome</keyword>
<dbReference type="InterPro" id="IPR000073">
    <property type="entry name" value="AB_hydrolase_1"/>
</dbReference>
<dbReference type="GO" id="GO:0016787">
    <property type="term" value="F:hydrolase activity"/>
    <property type="evidence" value="ECO:0007669"/>
    <property type="project" value="UniProtKB-KW"/>
</dbReference>
<evidence type="ECO:0000256" key="2">
    <source>
        <dbReference type="ARBA" id="ARBA00038334"/>
    </source>
</evidence>
<dbReference type="InterPro" id="IPR000639">
    <property type="entry name" value="Epox_hydrolase-like"/>
</dbReference>
<reference evidence="4" key="1">
    <citation type="submission" date="2021-12" db="EMBL/GenBank/DDBJ databases">
        <title>Convergent genome expansion in fungi linked to evolution of root-endophyte symbiosis.</title>
        <authorList>
            <consortium name="DOE Joint Genome Institute"/>
            <person name="Ke Y.-H."/>
            <person name="Bonito G."/>
            <person name="Liao H.-L."/>
            <person name="Looney B."/>
            <person name="Rojas-Flechas A."/>
            <person name="Nash J."/>
            <person name="Hameed K."/>
            <person name="Schadt C."/>
            <person name="Martin F."/>
            <person name="Crous P.W."/>
            <person name="Miettinen O."/>
            <person name="Magnuson J.K."/>
            <person name="Labbe J."/>
            <person name="Jacobson D."/>
            <person name="Doktycz M.J."/>
            <person name="Veneault-Fourrey C."/>
            <person name="Kuo A."/>
            <person name="Mondo S."/>
            <person name="Calhoun S."/>
            <person name="Riley R."/>
            <person name="Ohm R."/>
            <person name="LaButti K."/>
            <person name="Andreopoulos B."/>
            <person name="Pangilinan J."/>
            <person name="Nolan M."/>
            <person name="Tritt A."/>
            <person name="Clum A."/>
            <person name="Lipzen A."/>
            <person name="Daum C."/>
            <person name="Barry K."/>
            <person name="Grigoriev I.V."/>
            <person name="Vilgalys R."/>
        </authorList>
    </citation>
    <scope>NUCLEOTIDE SEQUENCE</scope>
    <source>
        <strain evidence="4">PMI_201</strain>
    </source>
</reference>
<protein>
    <submittedName>
        <fullName evidence="4">Alpha/Beta hydrolase protein</fullName>
    </submittedName>
</protein>
<dbReference type="AlphaFoldDB" id="A0AAD4KYQ5"/>
<sequence>MVATLLSIIPDQGLIEFSIKTDSGSTIAGYSRGIQNGSISSKSPLLILLHGYPETNFMWRHVIRLLPKSIPLFVPDIPGYGASTPVSGNTSASHTKRAVGKAIISGLSVLLSVSINAPVPIILVGHDRGARIAHHLAIDAPTYADKFNLVGVSLLDIVPTTVQWQGMANPTEGSGFFHWPFLANVDLANEMIQALGGDVFVRRMFDRWRGTLAPACAEKLAQDGAYEVYETSFRAESVIRASNLDYAAGAREDIVEQKADQAEGRKIGVPALILYSATGLGKRFDVPRTWRDWVYEPDKNLTQKGVGGGAGHFFAEENPHETVRYLLSWFELLGIYV</sequence>
<dbReference type="Pfam" id="PF12697">
    <property type="entry name" value="Abhydrolase_6"/>
    <property type="match status" value="1"/>
</dbReference>
<keyword evidence="1 4" id="KW-0378">Hydrolase</keyword>
<comment type="caution">
    <text evidence="4">The sequence shown here is derived from an EMBL/GenBank/DDBJ whole genome shotgun (WGS) entry which is preliminary data.</text>
</comment>
<evidence type="ECO:0000313" key="5">
    <source>
        <dbReference type="Proteomes" id="UP001201262"/>
    </source>
</evidence>
<evidence type="ECO:0000313" key="4">
    <source>
        <dbReference type="EMBL" id="KAH8703991.1"/>
    </source>
</evidence>
<dbReference type="GeneID" id="70245529"/>
<dbReference type="PRINTS" id="PR00412">
    <property type="entry name" value="EPOXHYDRLASE"/>
</dbReference>
<dbReference type="RefSeq" id="XP_046077009.1">
    <property type="nucleotide sequence ID" value="XM_046215242.1"/>
</dbReference>
<dbReference type="InterPro" id="IPR029058">
    <property type="entry name" value="AB_hydrolase_fold"/>
</dbReference>
<dbReference type="Gene3D" id="3.40.50.1820">
    <property type="entry name" value="alpha/beta hydrolase"/>
    <property type="match status" value="1"/>
</dbReference>
<dbReference type="Proteomes" id="UP001201262">
    <property type="component" value="Unassembled WGS sequence"/>
</dbReference>
<comment type="similarity">
    <text evidence="2">Belongs to the AB hydrolase superfamily. Epoxide hydrolase family.</text>
</comment>
<name>A0AAD4KYQ5_9EURO</name>
<proteinExistence type="inferred from homology"/>
<dbReference type="SUPFAM" id="SSF53474">
    <property type="entry name" value="alpha/beta-Hydrolases"/>
    <property type="match status" value="1"/>
</dbReference>
<organism evidence="4 5">
    <name type="scientific">Talaromyces proteolyticus</name>
    <dbReference type="NCBI Taxonomy" id="1131652"/>
    <lineage>
        <taxon>Eukaryota</taxon>
        <taxon>Fungi</taxon>
        <taxon>Dikarya</taxon>
        <taxon>Ascomycota</taxon>
        <taxon>Pezizomycotina</taxon>
        <taxon>Eurotiomycetes</taxon>
        <taxon>Eurotiomycetidae</taxon>
        <taxon>Eurotiales</taxon>
        <taxon>Trichocomaceae</taxon>
        <taxon>Talaromyces</taxon>
        <taxon>Talaromyces sect. Bacilispori</taxon>
    </lineage>
</organism>
<accession>A0AAD4KYQ5</accession>
<gene>
    <name evidence="4" type="ORF">BGW36DRAFT_370342</name>
</gene>
<evidence type="ECO:0000256" key="1">
    <source>
        <dbReference type="ARBA" id="ARBA00022801"/>
    </source>
</evidence>